<keyword evidence="2" id="KW-1133">Transmembrane helix</keyword>
<keyword evidence="2" id="KW-0812">Transmembrane</keyword>
<feature type="transmembrane region" description="Helical" evidence="2">
    <location>
        <begin position="6"/>
        <end position="26"/>
    </location>
</feature>
<evidence type="ECO:0000256" key="1">
    <source>
        <dbReference type="SAM" id="MobiDB-lite"/>
    </source>
</evidence>
<keyword evidence="2" id="KW-0472">Membrane</keyword>
<protein>
    <submittedName>
        <fullName evidence="3">Uncharacterized protein</fullName>
    </submittedName>
</protein>
<dbReference type="RefSeq" id="WP_185101894.1">
    <property type="nucleotide sequence ID" value="NZ_BAAAXY010000131.1"/>
</dbReference>
<evidence type="ECO:0000313" key="4">
    <source>
        <dbReference type="Proteomes" id="UP000565579"/>
    </source>
</evidence>
<dbReference type="Proteomes" id="UP000565579">
    <property type="component" value="Unassembled WGS sequence"/>
</dbReference>
<evidence type="ECO:0000256" key="2">
    <source>
        <dbReference type="SAM" id="Phobius"/>
    </source>
</evidence>
<dbReference type="EMBL" id="JACHMI010000001">
    <property type="protein sequence ID" value="MBB6547220.1"/>
    <property type="molecule type" value="Genomic_DNA"/>
</dbReference>
<proteinExistence type="predicted"/>
<sequence length="200" mass="22157">MPDPAFWTTLISTSGALLGGIGGVLISHRSTLRRDLAQEEQRHRDRRLTAREETHQRMLAAAATLRVELEITCQRQWRDMDIRVLTIQQHAVSVGVEATQLAMYLPKPSATLARSLATAASALAAEVVKNTEMGHVNGPEMQYLGGFVKAAPDFREFDRILDELCTSVAPEAAPAKELEPVTQADVQRSGSRWTRRARSR</sequence>
<organism evidence="3 4">
    <name type="scientific">Nonomuraea rubra</name>
    <dbReference type="NCBI Taxonomy" id="46180"/>
    <lineage>
        <taxon>Bacteria</taxon>
        <taxon>Bacillati</taxon>
        <taxon>Actinomycetota</taxon>
        <taxon>Actinomycetes</taxon>
        <taxon>Streptosporangiales</taxon>
        <taxon>Streptosporangiaceae</taxon>
        <taxon>Nonomuraea</taxon>
    </lineage>
</organism>
<comment type="caution">
    <text evidence="3">The sequence shown here is derived from an EMBL/GenBank/DDBJ whole genome shotgun (WGS) entry which is preliminary data.</text>
</comment>
<accession>A0A7X0NPK8</accession>
<reference evidence="3 4" key="1">
    <citation type="submission" date="2020-08" db="EMBL/GenBank/DDBJ databases">
        <title>Sequencing the genomes of 1000 actinobacteria strains.</title>
        <authorList>
            <person name="Klenk H.-P."/>
        </authorList>
    </citation>
    <scope>NUCLEOTIDE SEQUENCE [LARGE SCALE GENOMIC DNA]</scope>
    <source>
        <strain evidence="3 4">DSM 43768</strain>
    </source>
</reference>
<name>A0A7X0NPK8_9ACTN</name>
<dbReference type="AlphaFoldDB" id="A0A7X0NPK8"/>
<gene>
    <name evidence="3" type="ORF">HD593_002015</name>
</gene>
<keyword evidence="4" id="KW-1185">Reference proteome</keyword>
<evidence type="ECO:0000313" key="3">
    <source>
        <dbReference type="EMBL" id="MBB6547220.1"/>
    </source>
</evidence>
<feature type="region of interest" description="Disordered" evidence="1">
    <location>
        <begin position="173"/>
        <end position="200"/>
    </location>
</feature>